<keyword evidence="11 17" id="KW-0100">Branched-chain amino acid biosynthesis</keyword>
<dbReference type="PANTHER" id="PTHR42743:SF11">
    <property type="entry name" value="AMINODEOXYCHORISMATE LYASE"/>
    <property type="match status" value="1"/>
</dbReference>
<comment type="pathway">
    <text evidence="5 17">Amino-acid biosynthesis; L-leucine biosynthesis; L-leucine from 3-methyl-2-oxobutanoate: step 4/4.</text>
</comment>
<dbReference type="UniPathway" id="UPA00049">
    <property type="reaction ID" value="UER00062"/>
</dbReference>
<dbReference type="AlphaFoldDB" id="A0A517W4B2"/>
<gene>
    <name evidence="18" type="primary">ilvE_2</name>
    <name evidence="17" type="synonym">ilvE</name>
    <name evidence="18" type="ORF">V144x_56080</name>
</gene>
<dbReference type="FunFam" id="3.20.10.10:FF:000002">
    <property type="entry name" value="D-alanine aminotransferase"/>
    <property type="match status" value="1"/>
</dbReference>
<dbReference type="Proteomes" id="UP000318704">
    <property type="component" value="Chromosome"/>
</dbReference>
<comment type="pathway">
    <text evidence="4 17">Amino-acid biosynthesis; L-valine biosynthesis; L-valine from pyruvate: step 4/4.</text>
</comment>
<dbReference type="UniPathway" id="UPA00048">
    <property type="reaction ID" value="UER00073"/>
</dbReference>
<organism evidence="18 19">
    <name type="scientific">Gimesia aquarii</name>
    <dbReference type="NCBI Taxonomy" id="2527964"/>
    <lineage>
        <taxon>Bacteria</taxon>
        <taxon>Pseudomonadati</taxon>
        <taxon>Planctomycetota</taxon>
        <taxon>Planctomycetia</taxon>
        <taxon>Planctomycetales</taxon>
        <taxon>Planctomycetaceae</taxon>
        <taxon>Gimesia</taxon>
    </lineage>
</organism>
<dbReference type="GO" id="GO:0052654">
    <property type="term" value="F:L-leucine-2-oxoglutarate transaminase activity"/>
    <property type="evidence" value="ECO:0007669"/>
    <property type="project" value="RHEA"/>
</dbReference>
<comment type="pathway">
    <text evidence="3 17">Amino-acid biosynthesis; L-isoleucine biosynthesis; L-isoleucine from 2-oxobutanoate: step 4/4.</text>
</comment>
<evidence type="ECO:0000256" key="15">
    <source>
        <dbReference type="RuleBase" id="RU004106"/>
    </source>
</evidence>
<keyword evidence="9 17" id="KW-0808">Transferase</keyword>
<comment type="catalytic activity">
    <reaction evidence="14 17">
        <text>L-leucine + 2-oxoglutarate = 4-methyl-2-oxopentanoate + L-glutamate</text>
        <dbReference type="Rhea" id="RHEA:18321"/>
        <dbReference type="ChEBI" id="CHEBI:16810"/>
        <dbReference type="ChEBI" id="CHEBI:17865"/>
        <dbReference type="ChEBI" id="CHEBI:29985"/>
        <dbReference type="ChEBI" id="CHEBI:57427"/>
        <dbReference type="EC" id="2.6.1.42"/>
    </reaction>
</comment>
<dbReference type="FunFam" id="3.30.470.10:FF:000006">
    <property type="entry name" value="Branched-chain-amino-acid aminotransferase"/>
    <property type="match status" value="1"/>
</dbReference>
<dbReference type="NCBIfam" id="TIGR01122">
    <property type="entry name" value="ilvE_I"/>
    <property type="match status" value="1"/>
</dbReference>
<keyword evidence="8 17" id="KW-0028">Amino-acid biosynthesis</keyword>
<dbReference type="UniPathway" id="UPA00047">
    <property type="reaction ID" value="UER00058"/>
</dbReference>
<evidence type="ECO:0000256" key="13">
    <source>
        <dbReference type="ARBA" id="ARBA00048798"/>
    </source>
</evidence>
<dbReference type="InterPro" id="IPR001544">
    <property type="entry name" value="Aminotrans_IV"/>
</dbReference>
<evidence type="ECO:0000256" key="5">
    <source>
        <dbReference type="ARBA" id="ARBA00005072"/>
    </source>
</evidence>
<keyword evidence="10 16" id="KW-0663">Pyridoxal phosphate</keyword>
<comment type="catalytic activity">
    <reaction evidence="13 17">
        <text>L-isoleucine + 2-oxoglutarate = (S)-3-methyl-2-oxopentanoate + L-glutamate</text>
        <dbReference type="Rhea" id="RHEA:24801"/>
        <dbReference type="ChEBI" id="CHEBI:16810"/>
        <dbReference type="ChEBI" id="CHEBI:29985"/>
        <dbReference type="ChEBI" id="CHEBI:35146"/>
        <dbReference type="ChEBI" id="CHEBI:58045"/>
        <dbReference type="EC" id="2.6.1.42"/>
    </reaction>
</comment>
<name>A0A517W4B2_9PLAN</name>
<dbReference type="GO" id="GO:0052655">
    <property type="term" value="F:L-valine-2-oxoglutarate transaminase activity"/>
    <property type="evidence" value="ECO:0007669"/>
    <property type="project" value="RHEA"/>
</dbReference>
<comment type="similarity">
    <text evidence="6 15">Belongs to the class-IV pyridoxal-phosphate-dependent aminotransferase family.</text>
</comment>
<evidence type="ECO:0000256" key="6">
    <source>
        <dbReference type="ARBA" id="ARBA00009320"/>
    </source>
</evidence>
<dbReference type="GO" id="GO:0009099">
    <property type="term" value="P:L-valine biosynthetic process"/>
    <property type="evidence" value="ECO:0007669"/>
    <property type="project" value="UniProtKB-UniPathway"/>
</dbReference>
<dbReference type="InterPro" id="IPR043132">
    <property type="entry name" value="BCAT-like_C"/>
</dbReference>
<dbReference type="InterPro" id="IPR043131">
    <property type="entry name" value="BCAT-like_N"/>
</dbReference>
<dbReference type="CDD" id="cd01558">
    <property type="entry name" value="D-AAT_like"/>
    <property type="match status" value="1"/>
</dbReference>
<dbReference type="SUPFAM" id="SSF56752">
    <property type="entry name" value="D-aminoacid aminotransferase-like PLP-dependent enzymes"/>
    <property type="match status" value="1"/>
</dbReference>
<dbReference type="KEGG" id="gaw:V144x_56080"/>
<evidence type="ECO:0000256" key="2">
    <source>
        <dbReference type="ARBA" id="ARBA00003109"/>
    </source>
</evidence>
<evidence type="ECO:0000256" key="7">
    <source>
        <dbReference type="ARBA" id="ARBA00022576"/>
    </source>
</evidence>
<dbReference type="Pfam" id="PF01063">
    <property type="entry name" value="Aminotran_4"/>
    <property type="match status" value="1"/>
</dbReference>
<evidence type="ECO:0000256" key="3">
    <source>
        <dbReference type="ARBA" id="ARBA00004824"/>
    </source>
</evidence>
<comment type="catalytic activity">
    <reaction evidence="12 17">
        <text>L-valine + 2-oxoglutarate = 3-methyl-2-oxobutanoate + L-glutamate</text>
        <dbReference type="Rhea" id="RHEA:24813"/>
        <dbReference type="ChEBI" id="CHEBI:11851"/>
        <dbReference type="ChEBI" id="CHEBI:16810"/>
        <dbReference type="ChEBI" id="CHEBI:29985"/>
        <dbReference type="ChEBI" id="CHEBI:57762"/>
        <dbReference type="EC" id="2.6.1.42"/>
    </reaction>
</comment>
<evidence type="ECO:0000256" key="17">
    <source>
        <dbReference type="RuleBase" id="RU364094"/>
    </source>
</evidence>
<comment type="cofactor">
    <cofactor evidence="1 16">
        <name>pyridoxal 5'-phosphate</name>
        <dbReference type="ChEBI" id="CHEBI:597326"/>
    </cofactor>
</comment>
<dbReference type="NCBIfam" id="NF006185">
    <property type="entry name" value="PRK08320.1"/>
    <property type="match status" value="1"/>
</dbReference>
<dbReference type="GO" id="GO:0009097">
    <property type="term" value="P:isoleucine biosynthetic process"/>
    <property type="evidence" value="ECO:0007669"/>
    <property type="project" value="UniProtKB-UniPathway"/>
</dbReference>
<protein>
    <recommendedName>
        <fullName evidence="17">Branched-chain-amino-acid aminotransferase</fullName>
        <shortName evidence="17">BCAT</shortName>
        <ecNumber evidence="17">2.6.1.42</ecNumber>
    </recommendedName>
</protein>
<dbReference type="EMBL" id="CP037920">
    <property type="protein sequence ID" value="QDU00095.1"/>
    <property type="molecule type" value="Genomic_DNA"/>
</dbReference>
<dbReference type="RefSeq" id="WP_144990157.1">
    <property type="nucleotide sequence ID" value="NZ_CP037920.1"/>
</dbReference>
<evidence type="ECO:0000256" key="14">
    <source>
        <dbReference type="ARBA" id="ARBA00049229"/>
    </source>
</evidence>
<evidence type="ECO:0000313" key="19">
    <source>
        <dbReference type="Proteomes" id="UP000318704"/>
    </source>
</evidence>
<dbReference type="Gene3D" id="3.30.470.10">
    <property type="match status" value="1"/>
</dbReference>
<evidence type="ECO:0000256" key="12">
    <source>
        <dbReference type="ARBA" id="ARBA00048212"/>
    </source>
</evidence>
<evidence type="ECO:0000256" key="9">
    <source>
        <dbReference type="ARBA" id="ARBA00022679"/>
    </source>
</evidence>
<dbReference type="GO" id="GO:0052656">
    <property type="term" value="F:L-isoleucine-2-oxoglutarate transaminase activity"/>
    <property type="evidence" value="ECO:0007669"/>
    <property type="project" value="RHEA"/>
</dbReference>
<evidence type="ECO:0000256" key="11">
    <source>
        <dbReference type="ARBA" id="ARBA00023304"/>
    </source>
</evidence>
<accession>A0A517W4B2</accession>
<dbReference type="Gene3D" id="3.20.10.10">
    <property type="entry name" value="D-amino Acid Aminotransferase, subunit A, domain 2"/>
    <property type="match status" value="1"/>
</dbReference>
<dbReference type="InterPro" id="IPR018300">
    <property type="entry name" value="Aminotrans_IV_CS"/>
</dbReference>
<evidence type="ECO:0000256" key="8">
    <source>
        <dbReference type="ARBA" id="ARBA00022605"/>
    </source>
</evidence>
<dbReference type="EC" id="2.6.1.42" evidence="17"/>
<dbReference type="GO" id="GO:0009098">
    <property type="term" value="P:L-leucine biosynthetic process"/>
    <property type="evidence" value="ECO:0007669"/>
    <property type="project" value="UniProtKB-UniPathway"/>
</dbReference>
<dbReference type="GO" id="GO:0005829">
    <property type="term" value="C:cytosol"/>
    <property type="evidence" value="ECO:0007669"/>
    <property type="project" value="TreeGrafter"/>
</dbReference>
<dbReference type="InterPro" id="IPR036038">
    <property type="entry name" value="Aminotransferase-like"/>
</dbReference>
<dbReference type="PROSITE" id="PS00770">
    <property type="entry name" value="AA_TRANSFER_CLASS_4"/>
    <property type="match status" value="1"/>
</dbReference>
<comment type="function">
    <text evidence="2 17">Acts on leucine, isoleucine and valine.</text>
</comment>
<evidence type="ECO:0000256" key="16">
    <source>
        <dbReference type="RuleBase" id="RU004516"/>
    </source>
</evidence>
<sequence length="285" mass="31187">MSILVYIDGTLFPKEEAKISVFDHGLLYGDGVFEGIRVYNKKVFLMQEHIDRLYESALAIRLEIPLTKSEMIQAVNETVAANKIEDGYVRLVITRGAGSLGLDIRRTSNPQVIIIADNISLYDPQLYIDGLKIVTASTIRNHPAALSSRVKSLNYLNNILAKIEGTDAGSIEALMLNHKGEVAECTGDNIFIIKDGVVKTPPVEAGILEGITRNAVIKLAEKSGITVEQLPFTRHDIFIADECFLTGSAAEVIPVVALDGRVIGDGKPGPITKDLNEQFKQLTRE</sequence>
<dbReference type="InterPro" id="IPR005785">
    <property type="entry name" value="B_amino_transI"/>
</dbReference>
<evidence type="ECO:0000313" key="18">
    <source>
        <dbReference type="EMBL" id="QDU00095.1"/>
    </source>
</evidence>
<proteinExistence type="inferred from homology"/>
<dbReference type="InterPro" id="IPR050571">
    <property type="entry name" value="Class-IV_PLP-Dep_Aminotrnsfr"/>
</dbReference>
<dbReference type="PANTHER" id="PTHR42743">
    <property type="entry name" value="AMINO-ACID AMINOTRANSFERASE"/>
    <property type="match status" value="1"/>
</dbReference>
<evidence type="ECO:0000256" key="4">
    <source>
        <dbReference type="ARBA" id="ARBA00004931"/>
    </source>
</evidence>
<evidence type="ECO:0000256" key="1">
    <source>
        <dbReference type="ARBA" id="ARBA00001933"/>
    </source>
</evidence>
<keyword evidence="7 17" id="KW-0032">Aminotransferase</keyword>
<evidence type="ECO:0000256" key="10">
    <source>
        <dbReference type="ARBA" id="ARBA00022898"/>
    </source>
</evidence>
<reference evidence="18 19" key="1">
    <citation type="submission" date="2019-03" db="EMBL/GenBank/DDBJ databases">
        <title>Deep-cultivation of Planctomycetes and their phenomic and genomic characterization uncovers novel biology.</title>
        <authorList>
            <person name="Wiegand S."/>
            <person name="Jogler M."/>
            <person name="Boedeker C."/>
            <person name="Pinto D."/>
            <person name="Vollmers J."/>
            <person name="Rivas-Marin E."/>
            <person name="Kohn T."/>
            <person name="Peeters S.H."/>
            <person name="Heuer A."/>
            <person name="Rast P."/>
            <person name="Oberbeckmann S."/>
            <person name="Bunk B."/>
            <person name="Jeske O."/>
            <person name="Meyerdierks A."/>
            <person name="Storesund J.E."/>
            <person name="Kallscheuer N."/>
            <person name="Luecker S."/>
            <person name="Lage O.M."/>
            <person name="Pohl T."/>
            <person name="Merkel B.J."/>
            <person name="Hornburger P."/>
            <person name="Mueller R.-W."/>
            <person name="Bruemmer F."/>
            <person name="Labrenz M."/>
            <person name="Spormann A.M."/>
            <person name="Op den Camp H."/>
            <person name="Overmann J."/>
            <person name="Amann R."/>
            <person name="Jetten M.S.M."/>
            <person name="Mascher T."/>
            <person name="Medema M.H."/>
            <person name="Devos D.P."/>
            <person name="Kaster A.-K."/>
            <person name="Ovreas L."/>
            <person name="Rohde M."/>
            <person name="Galperin M.Y."/>
            <person name="Jogler C."/>
        </authorList>
    </citation>
    <scope>NUCLEOTIDE SEQUENCE [LARGE SCALE GENOMIC DNA]</scope>
    <source>
        <strain evidence="18 19">V144</strain>
    </source>
</reference>